<feature type="transmembrane region" description="Helical" evidence="1">
    <location>
        <begin position="91"/>
        <end position="111"/>
    </location>
</feature>
<proteinExistence type="predicted"/>
<keyword evidence="1" id="KW-0812">Transmembrane</keyword>
<keyword evidence="1" id="KW-1133">Transmembrane helix</keyword>
<dbReference type="AlphaFoldDB" id="A0A934KG77"/>
<accession>A0A934KG77</accession>
<dbReference type="RefSeq" id="WP_338176743.1">
    <property type="nucleotide sequence ID" value="NZ_JAEKNQ010000019.1"/>
</dbReference>
<evidence type="ECO:0008006" key="4">
    <source>
        <dbReference type="Google" id="ProtNLM"/>
    </source>
</evidence>
<evidence type="ECO:0000313" key="2">
    <source>
        <dbReference type="EMBL" id="MBJ7602308.1"/>
    </source>
</evidence>
<name>A0A934KG77_9BACT</name>
<gene>
    <name evidence="2" type="ORF">JF888_03805</name>
</gene>
<reference evidence="2 3" key="1">
    <citation type="submission" date="2020-10" db="EMBL/GenBank/DDBJ databases">
        <title>Ca. Dormibacterota MAGs.</title>
        <authorList>
            <person name="Montgomery K."/>
        </authorList>
    </citation>
    <scope>NUCLEOTIDE SEQUENCE [LARGE SCALE GENOMIC DNA]</scope>
    <source>
        <strain evidence="2">SC8811_S16_3</strain>
    </source>
</reference>
<keyword evidence="1" id="KW-0472">Membrane</keyword>
<evidence type="ECO:0000256" key="1">
    <source>
        <dbReference type="SAM" id="Phobius"/>
    </source>
</evidence>
<protein>
    <recommendedName>
        <fullName evidence="4">Zinc-finger domain-containing protein</fullName>
    </recommendedName>
</protein>
<sequence>MNCDTARIYAGAVADGEVDGVPALILEHIRQCHDCSIEVQWQREAHVALAAAIAQRDLSRIPAARPTHSLPSRTKPPLAEVVTAIVRRRSLTLAGVAAVVLLLIIATVAGLPGRLANPGTGADAAMRDAAGAYGRPAAFTSTDPAAISGWSAGRGMPAEVVALPDETVTGARISTVEGHQVMTIIYTGARGTTEVSVVPAAMAGGWPTMESKKVGNAPVGLVRRSGDSMLIVAPDDAGLHQAMTTLQA</sequence>
<dbReference type="Proteomes" id="UP000620075">
    <property type="component" value="Unassembled WGS sequence"/>
</dbReference>
<dbReference type="EMBL" id="JAEKNQ010000019">
    <property type="protein sequence ID" value="MBJ7602308.1"/>
    <property type="molecule type" value="Genomic_DNA"/>
</dbReference>
<comment type="caution">
    <text evidence="2">The sequence shown here is derived from an EMBL/GenBank/DDBJ whole genome shotgun (WGS) entry which is preliminary data.</text>
</comment>
<organism evidence="2 3">
    <name type="scientific">Candidatus Dormiibacter inghamiae</name>
    <dbReference type="NCBI Taxonomy" id="3127013"/>
    <lineage>
        <taxon>Bacteria</taxon>
        <taxon>Bacillati</taxon>
        <taxon>Candidatus Dormiibacterota</taxon>
        <taxon>Candidatus Dormibacteria</taxon>
        <taxon>Candidatus Dormibacterales</taxon>
        <taxon>Candidatus Dormibacteraceae</taxon>
        <taxon>Candidatus Dormiibacter</taxon>
    </lineage>
</organism>
<evidence type="ECO:0000313" key="3">
    <source>
        <dbReference type="Proteomes" id="UP000620075"/>
    </source>
</evidence>